<name>A0A1L7GUV2_LIMFE</name>
<dbReference type="PROSITE" id="PS51012">
    <property type="entry name" value="ABC_TM2"/>
    <property type="match status" value="1"/>
</dbReference>
<dbReference type="GO" id="GO:0005886">
    <property type="term" value="C:plasma membrane"/>
    <property type="evidence" value="ECO:0007669"/>
    <property type="project" value="UniProtKB-SubCell"/>
</dbReference>
<dbReference type="OrthoDB" id="9776218at2"/>
<dbReference type="Proteomes" id="UP000185427">
    <property type="component" value="Chromosome"/>
</dbReference>
<evidence type="ECO:0000256" key="1">
    <source>
        <dbReference type="ARBA" id="ARBA00004651"/>
    </source>
</evidence>
<dbReference type="PANTHER" id="PTHR30294">
    <property type="entry name" value="MEMBRANE COMPONENT OF ABC TRANSPORTER YHHJ-RELATED"/>
    <property type="match status" value="1"/>
</dbReference>
<evidence type="ECO:0000313" key="9">
    <source>
        <dbReference type="Proteomes" id="UP000185427"/>
    </source>
</evidence>
<comment type="similarity">
    <text evidence="2">Belongs to the ABC-2 integral membrane protein family.</text>
</comment>
<organism evidence="8 9">
    <name type="scientific">Limosilactobacillus fermentum</name>
    <name type="common">Lactobacillus fermentum</name>
    <dbReference type="NCBI Taxonomy" id="1613"/>
    <lineage>
        <taxon>Bacteria</taxon>
        <taxon>Bacillati</taxon>
        <taxon>Bacillota</taxon>
        <taxon>Bacilli</taxon>
        <taxon>Lactobacillales</taxon>
        <taxon>Lactobacillaceae</taxon>
        <taxon>Limosilactobacillus</taxon>
    </lineage>
</organism>
<dbReference type="Pfam" id="PF12698">
    <property type="entry name" value="ABC2_membrane_3"/>
    <property type="match status" value="1"/>
</dbReference>
<protein>
    <submittedName>
        <fullName evidence="8">Antibiotic ABC transporter permease</fullName>
    </submittedName>
</protein>
<dbReference type="InterPro" id="IPR047817">
    <property type="entry name" value="ABC2_TM_bact-type"/>
</dbReference>
<gene>
    <name evidence="8" type="ORF">BUW47_05005</name>
</gene>
<sequence length="371" mass="40807">MRSLAITKRILTELIRDKRTLALLFIAPILTMWLLSIMFSATTDTHVTIGTANLSPSLVKQIDVVKHVSVKTYASADQADRALKDYRIDATVVKTSANHYHLTFANIDSAKTALTKQAFQVALQKSNAHQLAATIQRLVAMLPTTAQDQFNQGTASATTHIKSTYRYGDSSTGYFTKILPIFMGFFVFFFVFLISGIGLLRERSSGTLDRLLATPVRRGEIVTGYMVSYGVVAIVQTLLIVITTVWLLKVQIVGDLALVFLINILLALAALAMGIFISTFASSEFQMMQFVPIVVMPQVFFSGIVPLDALPNWIQVISKILPLTYAGNAMNDVIMKGQGVETIAGDLGVLVLFIVFFVVLNVAGLKRYRKV</sequence>
<comment type="subcellular location">
    <subcellularLocation>
        <location evidence="1">Cell membrane</location>
        <topology evidence="1">Multi-pass membrane protein</topology>
    </subcellularLocation>
</comment>
<evidence type="ECO:0000256" key="2">
    <source>
        <dbReference type="ARBA" id="ARBA00007783"/>
    </source>
</evidence>
<evidence type="ECO:0000256" key="3">
    <source>
        <dbReference type="ARBA" id="ARBA00022448"/>
    </source>
</evidence>
<dbReference type="RefSeq" id="WP_075667322.1">
    <property type="nucleotide sequence ID" value="NZ_AP024320.1"/>
</dbReference>
<evidence type="ECO:0000313" key="8">
    <source>
        <dbReference type="EMBL" id="APU45827.1"/>
    </source>
</evidence>
<keyword evidence="4" id="KW-1003">Cell membrane</keyword>
<keyword evidence="7" id="KW-0472">Membrane</keyword>
<evidence type="ECO:0000256" key="6">
    <source>
        <dbReference type="ARBA" id="ARBA00022989"/>
    </source>
</evidence>
<evidence type="ECO:0000256" key="7">
    <source>
        <dbReference type="ARBA" id="ARBA00023136"/>
    </source>
</evidence>
<keyword evidence="6" id="KW-1133">Transmembrane helix</keyword>
<dbReference type="AlphaFoldDB" id="A0A1L7GUV2"/>
<dbReference type="InterPro" id="IPR051449">
    <property type="entry name" value="ABC-2_transporter_component"/>
</dbReference>
<evidence type="ECO:0000256" key="5">
    <source>
        <dbReference type="ARBA" id="ARBA00022692"/>
    </source>
</evidence>
<dbReference type="InterPro" id="IPR013525">
    <property type="entry name" value="ABC2_TM"/>
</dbReference>
<keyword evidence="3" id="KW-0813">Transport</keyword>
<dbReference type="GO" id="GO:0140359">
    <property type="term" value="F:ABC-type transporter activity"/>
    <property type="evidence" value="ECO:0007669"/>
    <property type="project" value="InterPro"/>
</dbReference>
<keyword evidence="5" id="KW-0812">Transmembrane</keyword>
<dbReference type="PANTHER" id="PTHR30294:SF38">
    <property type="entry name" value="TRANSPORT PERMEASE PROTEIN"/>
    <property type="match status" value="1"/>
</dbReference>
<proteinExistence type="inferred from homology"/>
<dbReference type="EMBL" id="CP019030">
    <property type="protein sequence ID" value="APU45827.1"/>
    <property type="molecule type" value="Genomic_DNA"/>
</dbReference>
<evidence type="ECO:0000256" key="4">
    <source>
        <dbReference type="ARBA" id="ARBA00022475"/>
    </source>
</evidence>
<accession>A0A1L7GUV2</accession>
<reference evidence="8 9" key="1">
    <citation type="submission" date="2016-12" db="EMBL/GenBank/DDBJ databases">
        <title>Complete Genome Sequence of Lactobacillus fermentum Strain SNUV175, a Probiotic for Treatment of Bacterial Vaginosis.</title>
        <authorList>
            <person name="Lee S."/>
            <person name="You H.J."/>
            <person name="Kwon B."/>
            <person name="Ko G."/>
        </authorList>
    </citation>
    <scope>NUCLEOTIDE SEQUENCE [LARGE SCALE GENOMIC DNA]</scope>
    <source>
        <strain evidence="8 9">SNUV175</strain>
    </source>
</reference>